<evidence type="ECO:0000313" key="3">
    <source>
        <dbReference type="Proteomes" id="UP000800094"/>
    </source>
</evidence>
<dbReference type="GO" id="GO:0005975">
    <property type="term" value="P:carbohydrate metabolic process"/>
    <property type="evidence" value="ECO:0007669"/>
    <property type="project" value="InterPro"/>
</dbReference>
<name>A0A6A6IE64_9PLEO</name>
<feature type="domain" description="NodB homology" evidence="1">
    <location>
        <begin position="30"/>
        <end position="248"/>
    </location>
</feature>
<dbReference type="PANTHER" id="PTHR47561">
    <property type="entry name" value="POLYSACCHARIDE DEACETYLASE FAMILY PROTEIN (AFU_ORTHOLOGUE AFUA_6G05030)"/>
    <property type="match status" value="1"/>
</dbReference>
<dbReference type="EMBL" id="ML987196">
    <property type="protein sequence ID" value="KAF2248497.1"/>
    <property type="molecule type" value="Genomic_DNA"/>
</dbReference>
<dbReference type="InterPro" id="IPR011330">
    <property type="entry name" value="Glyco_hydro/deAcase_b/a-brl"/>
</dbReference>
<keyword evidence="3" id="KW-1185">Reference proteome</keyword>
<dbReference type="PANTHER" id="PTHR47561:SF1">
    <property type="entry name" value="POLYSACCHARIDE DEACETYLASE FAMILY PROTEIN (AFU_ORTHOLOGUE AFUA_6G05030)"/>
    <property type="match status" value="1"/>
</dbReference>
<dbReference type="GeneID" id="54575582"/>
<dbReference type="SUPFAM" id="SSF88713">
    <property type="entry name" value="Glycoside hydrolase/deacetylase"/>
    <property type="match status" value="1"/>
</dbReference>
<sequence length="308" mass="34630">MPKRVLCSYGIDIDAVSGWINTRDGSPANPTDVSRGVFGATVGIDRLLKLWDKYNIKATWFTPAHSAESFPSQIKKIASKGHEIGLHGYTHEFVSTLSEQQQRDVLDKSIKVLTEITGKRPRGWTAPAWSTSKETIKLLEEFGIEYDHSFMHHDSQPYYAPAPHLSTHTETDTSKPAAHWMTPMSTLRASSVVEVPANWHLDDWPPFQLSLTQASTHGYVDTATIERLWKEQFEYLYRECPEDGGSFVFPISIHPQVSGKPQVILLHERFIEWVNGHEGVEWVTMEQIVDEFKAGRLGGVSVEGGADV</sequence>
<accession>A0A6A6IE64</accession>
<protein>
    <submittedName>
        <fullName evidence="2">Carbohydrate esterase family 4 protein</fullName>
    </submittedName>
</protein>
<dbReference type="PROSITE" id="PS51677">
    <property type="entry name" value="NODB"/>
    <property type="match status" value="1"/>
</dbReference>
<evidence type="ECO:0000259" key="1">
    <source>
        <dbReference type="PROSITE" id="PS51677"/>
    </source>
</evidence>
<dbReference type="Gene3D" id="3.20.20.370">
    <property type="entry name" value="Glycoside hydrolase/deacetylase"/>
    <property type="match status" value="1"/>
</dbReference>
<evidence type="ECO:0000313" key="2">
    <source>
        <dbReference type="EMBL" id="KAF2248497.1"/>
    </source>
</evidence>
<dbReference type="Proteomes" id="UP000800094">
    <property type="component" value="Unassembled WGS sequence"/>
</dbReference>
<dbReference type="Pfam" id="PF01522">
    <property type="entry name" value="Polysacc_deac_1"/>
    <property type="match status" value="1"/>
</dbReference>
<dbReference type="AlphaFoldDB" id="A0A6A6IE64"/>
<proteinExistence type="predicted"/>
<gene>
    <name evidence="2" type="ORF">BU26DRAFT_336155</name>
</gene>
<dbReference type="InterPro" id="IPR037950">
    <property type="entry name" value="PgdA-like"/>
</dbReference>
<dbReference type="RefSeq" id="XP_033683501.1">
    <property type="nucleotide sequence ID" value="XM_033822252.1"/>
</dbReference>
<dbReference type="GO" id="GO:0016810">
    <property type="term" value="F:hydrolase activity, acting on carbon-nitrogen (but not peptide) bonds"/>
    <property type="evidence" value="ECO:0007669"/>
    <property type="project" value="InterPro"/>
</dbReference>
<dbReference type="OrthoDB" id="2125469at2759"/>
<dbReference type="CDD" id="cd10938">
    <property type="entry name" value="CE4_HpPgdA_like"/>
    <property type="match status" value="1"/>
</dbReference>
<organism evidence="2 3">
    <name type="scientific">Trematosphaeria pertusa</name>
    <dbReference type="NCBI Taxonomy" id="390896"/>
    <lineage>
        <taxon>Eukaryota</taxon>
        <taxon>Fungi</taxon>
        <taxon>Dikarya</taxon>
        <taxon>Ascomycota</taxon>
        <taxon>Pezizomycotina</taxon>
        <taxon>Dothideomycetes</taxon>
        <taxon>Pleosporomycetidae</taxon>
        <taxon>Pleosporales</taxon>
        <taxon>Massarineae</taxon>
        <taxon>Trematosphaeriaceae</taxon>
        <taxon>Trematosphaeria</taxon>
    </lineage>
</organism>
<reference evidence="2" key="1">
    <citation type="journal article" date="2020" name="Stud. Mycol.">
        <title>101 Dothideomycetes genomes: a test case for predicting lifestyles and emergence of pathogens.</title>
        <authorList>
            <person name="Haridas S."/>
            <person name="Albert R."/>
            <person name="Binder M."/>
            <person name="Bloem J."/>
            <person name="Labutti K."/>
            <person name="Salamov A."/>
            <person name="Andreopoulos B."/>
            <person name="Baker S."/>
            <person name="Barry K."/>
            <person name="Bills G."/>
            <person name="Bluhm B."/>
            <person name="Cannon C."/>
            <person name="Castanera R."/>
            <person name="Culley D."/>
            <person name="Daum C."/>
            <person name="Ezra D."/>
            <person name="Gonzalez J."/>
            <person name="Henrissat B."/>
            <person name="Kuo A."/>
            <person name="Liang C."/>
            <person name="Lipzen A."/>
            <person name="Lutzoni F."/>
            <person name="Magnuson J."/>
            <person name="Mondo S."/>
            <person name="Nolan M."/>
            <person name="Ohm R."/>
            <person name="Pangilinan J."/>
            <person name="Park H.-J."/>
            <person name="Ramirez L."/>
            <person name="Alfaro M."/>
            <person name="Sun H."/>
            <person name="Tritt A."/>
            <person name="Yoshinaga Y."/>
            <person name="Zwiers L.-H."/>
            <person name="Turgeon B."/>
            <person name="Goodwin S."/>
            <person name="Spatafora J."/>
            <person name="Crous P."/>
            <person name="Grigoriev I."/>
        </authorList>
    </citation>
    <scope>NUCLEOTIDE SEQUENCE</scope>
    <source>
        <strain evidence="2">CBS 122368</strain>
    </source>
</reference>
<dbReference type="InterPro" id="IPR002509">
    <property type="entry name" value="NODB_dom"/>
</dbReference>